<keyword evidence="1" id="KW-0472">Membrane</keyword>
<sequence>TRQLNQVTAGQQRSHLVTYVTSRPKLESALKNFLLFFPLTLDYAISLSMVFSVDNKYPIIISLTGVTMAILQTFVGGHFLIQSIQFSLNVTKIQKSMKQKQSNIEVLKVLTRLNKVMMTFGCAIIFYVITTALTSTSFFPIPIGFYLIWGIGMHARAATSLCRVYMFKPSFTRVKKSSEKSSGNNNESFTSLSDLEKNCTFDTTSDVRTP</sequence>
<feature type="non-terminal residue" evidence="2">
    <location>
        <position position="1"/>
    </location>
</feature>
<accession>A0AAD5TUV8</accession>
<feature type="transmembrane region" description="Helical" evidence="1">
    <location>
        <begin position="59"/>
        <end position="81"/>
    </location>
</feature>
<protein>
    <submittedName>
        <fullName evidence="2">Uncharacterized protein</fullName>
    </submittedName>
</protein>
<dbReference type="EMBL" id="JADGJW010001156">
    <property type="protein sequence ID" value="KAJ3206055.1"/>
    <property type="molecule type" value="Genomic_DNA"/>
</dbReference>
<evidence type="ECO:0000313" key="3">
    <source>
        <dbReference type="Proteomes" id="UP001211065"/>
    </source>
</evidence>
<proteinExistence type="predicted"/>
<gene>
    <name evidence="2" type="ORF">HK099_000631</name>
</gene>
<keyword evidence="1" id="KW-0812">Transmembrane</keyword>
<keyword evidence="3" id="KW-1185">Reference proteome</keyword>
<keyword evidence="1" id="KW-1133">Transmembrane helix</keyword>
<feature type="transmembrane region" description="Helical" evidence="1">
    <location>
        <begin position="33"/>
        <end position="53"/>
    </location>
</feature>
<dbReference type="Proteomes" id="UP001211065">
    <property type="component" value="Unassembled WGS sequence"/>
</dbReference>
<feature type="transmembrane region" description="Helical" evidence="1">
    <location>
        <begin position="116"/>
        <end position="139"/>
    </location>
</feature>
<name>A0AAD5TUV8_9FUNG</name>
<organism evidence="2 3">
    <name type="scientific">Clydaea vesicula</name>
    <dbReference type="NCBI Taxonomy" id="447962"/>
    <lineage>
        <taxon>Eukaryota</taxon>
        <taxon>Fungi</taxon>
        <taxon>Fungi incertae sedis</taxon>
        <taxon>Chytridiomycota</taxon>
        <taxon>Chytridiomycota incertae sedis</taxon>
        <taxon>Chytridiomycetes</taxon>
        <taxon>Lobulomycetales</taxon>
        <taxon>Lobulomycetaceae</taxon>
        <taxon>Clydaea</taxon>
    </lineage>
</organism>
<comment type="caution">
    <text evidence="2">The sequence shown here is derived from an EMBL/GenBank/DDBJ whole genome shotgun (WGS) entry which is preliminary data.</text>
</comment>
<evidence type="ECO:0000313" key="2">
    <source>
        <dbReference type="EMBL" id="KAJ3206055.1"/>
    </source>
</evidence>
<dbReference type="AlphaFoldDB" id="A0AAD5TUV8"/>
<evidence type="ECO:0000256" key="1">
    <source>
        <dbReference type="SAM" id="Phobius"/>
    </source>
</evidence>
<reference evidence="2" key="1">
    <citation type="submission" date="2020-05" db="EMBL/GenBank/DDBJ databases">
        <title>Phylogenomic resolution of chytrid fungi.</title>
        <authorList>
            <person name="Stajich J.E."/>
            <person name="Amses K."/>
            <person name="Simmons R."/>
            <person name="Seto K."/>
            <person name="Myers J."/>
            <person name="Bonds A."/>
            <person name="Quandt C.A."/>
            <person name="Barry K."/>
            <person name="Liu P."/>
            <person name="Grigoriev I."/>
            <person name="Longcore J.E."/>
            <person name="James T.Y."/>
        </authorList>
    </citation>
    <scope>NUCLEOTIDE SEQUENCE</scope>
    <source>
        <strain evidence="2">JEL0476</strain>
    </source>
</reference>
<feature type="transmembrane region" description="Helical" evidence="1">
    <location>
        <begin position="145"/>
        <end position="166"/>
    </location>
</feature>